<dbReference type="SUPFAM" id="SSF51735">
    <property type="entry name" value="NAD(P)-binding Rossmann-fold domains"/>
    <property type="match status" value="1"/>
</dbReference>
<organism evidence="3 4">
    <name type="scientific">endosymbiont of Galathealinum brachiosum</name>
    <dbReference type="NCBI Taxonomy" id="2200906"/>
    <lineage>
        <taxon>Bacteria</taxon>
        <taxon>Pseudomonadati</taxon>
        <taxon>Pseudomonadota</taxon>
        <taxon>Gammaproteobacteria</taxon>
        <taxon>sulfur-oxidizing symbionts</taxon>
    </lineage>
</organism>
<dbReference type="PANTHER" id="PTHR43639">
    <property type="entry name" value="OXIDOREDUCTASE, SHORT-CHAIN DEHYDROGENASE/REDUCTASE FAMILY (AFU_ORTHOLOGUE AFUA_5G02870)"/>
    <property type="match status" value="1"/>
</dbReference>
<gene>
    <name evidence="3" type="ORF">DIZ80_04615</name>
</gene>
<dbReference type="InterPro" id="IPR036291">
    <property type="entry name" value="NAD(P)-bd_dom_sf"/>
</dbReference>
<accession>A0A370DK44</accession>
<dbReference type="InterPro" id="IPR002347">
    <property type="entry name" value="SDR_fam"/>
</dbReference>
<dbReference type="Pfam" id="PF13561">
    <property type="entry name" value="adh_short_C2"/>
    <property type="match status" value="1"/>
</dbReference>
<dbReference type="PANTHER" id="PTHR43639:SF1">
    <property type="entry name" value="SHORT-CHAIN DEHYDROGENASE_REDUCTASE FAMILY PROTEIN"/>
    <property type="match status" value="1"/>
</dbReference>
<dbReference type="PRINTS" id="PR00081">
    <property type="entry name" value="GDHRDH"/>
</dbReference>
<evidence type="ECO:0000256" key="2">
    <source>
        <dbReference type="ARBA" id="ARBA00023002"/>
    </source>
</evidence>
<dbReference type="GO" id="GO:0016491">
    <property type="term" value="F:oxidoreductase activity"/>
    <property type="evidence" value="ECO:0007669"/>
    <property type="project" value="UniProtKB-KW"/>
</dbReference>
<protein>
    <submittedName>
        <fullName evidence="3">Glucose dehydrogenase</fullName>
    </submittedName>
</protein>
<dbReference type="PRINTS" id="PR00080">
    <property type="entry name" value="SDRFAMILY"/>
</dbReference>
<dbReference type="Gene3D" id="3.40.50.720">
    <property type="entry name" value="NAD(P)-binding Rossmann-like Domain"/>
    <property type="match status" value="1"/>
</dbReference>
<comment type="caution">
    <text evidence="3">The sequence shown here is derived from an EMBL/GenBank/DDBJ whole genome shotgun (WGS) entry which is preliminary data.</text>
</comment>
<dbReference type="CDD" id="cd05233">
    <property type="entry name" value="SDR_c"/>
    <property type="match status" value="1"/>
</dbReference>
<dbReference type="FunFam" id="3.40.50.720:FF:000084">
    <property type="entry name" value="Short-chain dehydrogenase reductase"/>
    <property type="match status" value="1"/>
</dbReference>
<keyword evidence="4" id="KW-1185">Reference proteome</keyword>
<dbReference type="EMBL" id="QFXC01000007">
    <property type="protein sequence ID" value="RDH84754.1"/>
    <property type="molecule type" value="Genomic_DNA"/>
</dbReference>
<reference evidence="3 4" key="1">
    <citation type="journal article" date="2018" name="ISME J.">
        <title>Endosymbiont genomes yield clues of tubeworm success.</title>
        <authorList>
            <person name="Li Y."/>
            <person name="Liles M.R."/>
            <person name="Halanych K.M."/>
        </authorList>
    </citation>
    <scope>NUCLEOTIDE SEQUENCE [LARGE SCALE GENOMIC DNA]</scope>
    <source>
        <strain evidence="3">A1464</strain>
    </source>
</reference>
<sequence length="254" mass="26548">MTQITNNQTLTAIVTGASTGIGYAITKRLLEDGMNVVMNARTQVDLLSAYDELKSLGNLAYVTGDVSKKATGEELVAKAVEAFGGVDILVNNAGVFNPKSFLDTEEGELDRFFAINFKGSYFAAQAAVPEMKKRGGGSIVNIGTTLIEHAIAGFPASGAVASKAALHSLTHQLSAELGPDNIRVATIATGIIETPLHAKQGIEDANVLAGLHLLNRIGKPENMADAVAMLVKNDFITGTTLRVDGGHAAGHNYG</sequence>
<proteinExistence type="inferred from homology"/>
<evidence type="ECO:0000256" key="1">
    <source>
        <dbReference type="ARBA" id="ARBA00006484"/>
    </source>
</evidence>
<evidence type="ECO:0000313" key="3">
    <source>
        <dbReference type="EMBL" id="RDH84754.1"/>
    </source>
</evidence>
<dbReference type="AlphaFoldDB" id="A0A370DK44"/>
<comment type="similarity">
    <text evidence="1">Belongs to the short-chain dehydrogenases/reductases (SDR) family.</text>
</comment>
<dbReference type="Proteomes" id="UP000254266">
    <property type="component" value="Unassembled WGS sequence"/>
</dbReference>
<name>A0A370DK44_9GAMM</name>
<evidence type="ECO:0000313" key="4">
    <source>
        <dbReference type="Proteomes" id="UP000254266"/>
    </source>
</evidence>
<keyword evidence="2" id="KW-0560">Oxidoreductase</keyword>